<dbReference type="GO" id="GO:0072583">
    <property type="term" value="P:clathrin-dependent endocytosis"/>
    <property type="evidence" value="ECO:0007669"/>
    <property type="project" value="InterPro"/>
</dbReference>
<feature type="domain" description="AP180 N-terminal homology (ANTH)" evidence="2">
    <location>
        <begin position="8"/>
        <end position="203"/>
    </location>
</feature>
<evidence type="ECO:0000256" key="1">
    <source>
        <dbReference type="SAM" id="MobiDB-lite"/>
    </source>
</evidence>
<feature type="region of interest" description="Disordered" evidence="1">
    <location>
        <begin position="640"/>
        <end position="661"/>
    </location>
</feature>
<feature type="compositionally biased region" description="Polar residues" evidence="1">
    <location>
        <begin position="392"/>
        <end position="407"/>
    </location>
</feature>
<feature type="compositionally biased region" description="Low complexity" evidence="1">
    <location>
        <begin position="643"/>
        <end position="656"/>
    </location>
</feature>
<feature type="compositionally biased region" description="Polar residues" evidence="1">
    <location>
        <begin position="510"/>
        <end position="519"/>
    </location>
</feature>
<gene>
    <name evidence="3" type="ORF">AYI68_g594</name>
</gene>
<dbReference type="Proteomes" id="UP000187455">
    <property type="component" value="Unassembled WGS sequence"/>
</dbReference>
<feature type="region of interest" description="Disordered" evidence="1">
    <location>
        <begin position="392"/>
        <end position="421"/>
    </location>
</feature>
<dbReference type="STRING" id="133383.A0A1R0H7X7"/>
<dbReference type="GO" id="GO:0000149">
    <property type="term" value="F:SNARE binding"/>
    <property type="evidence" value="ECO:0007669"/>
    <property type="project" value="TreeGrafter"/>
</dbReference>
<dbReference type="GO" id="GO:0005905">
    <property type="term" value="C:clathrin-coated pit"/>
    <property type="evidence" value="ECO:0007669"/>
    <property type="project" value="TreeGrafter"/>
</dbReference>
<feature type="region of interest" description="Disordered" evidence="1">
    <location>
        <begin position="550"/>
        <end position="606"/>
    </location>
</feature>
<dbReference type="EMBL" id="LSSL01000185">
    <property type="protein sequence ID" value="OLY85216.1"/>
    <property type="molecule type" value="Genomic_DNA"/>
</dbReference>
<evidence type="ECO:0000313" key="3">
    <source>
        <dbReference type="EMBL" id="OLY85216.1"/>
    </source>
</evidence>
<sequence length="696" mass="76648">MHEGNGPAIYEYVTQMPSVLDLSKFRDKSGTLGVEQSRNIKLYASYLRDKSFAFKTVNIDFVLQKRNKNSQIYSKTISDPKLLLVELTTVQKQLHSLLKCQFEPESLNNEVTFSMFRYCLRDMLKLFQTMNEGAIKTLSIFFDLPEVDMSRALDLYKRFVKLVERTNEYLEESRRFEPLLGFTIPELLHAPTTLVGTLEEHLKLNDKEKAIASKEIKEYKRKTINGAAMLKQASSSGTTGVSMKKQNSGLNATGSILQKRKPLSNIKYSPEPNSAAPPVPNRPSANSSSPPSNIQNNSNNQSTDNLIDFFSNIDDSINHTSPTNNYSNNQATFAPNNNYLNNPDQMNFTVNLLQDRNSKYFVDAQNDINPMIQNTVSNTMSTAVSNPNYQTPATINSNNPYSNMPAFSSQNSSLQQQVSHNTPFQQQIVQNTPFQQQITQNTQFQQQTTPNTPFQQQTTQIAPFLPQSSQNTSLQQSSQNSFSALSSNTPFNQAPMQQFNSQSSQLSSQTGFTNSNSMNSGTALASSGFSFNPVMASPAADTSFGAHSSIGVNNPFKNQQTQQQIQQPTQYSSMNSGITNNQPIDMFGNNPSLFQSNPQPQMSDLNSVMGSMQISSSNPFSGANIAPSNSQASISSNPFALQSSSYSGGNPNSNSPFGALNTATSSQNMNFTQVSATGTQGSAGANANFANFQLFN</sequence>
<dbReference type="InterPro" id="IPR008942">
    <property type="entry name" value="ENTH_VHS"/>
</dbReference>
<feature type="compositionally biased region" description="Low complexity" evidence="1">
    <location>
        <begin position="468"/>
        <end position="488"/>
    </location>
</feature>
<dbReference type="InterPro" id="IPR011417">
    <property type="entry name" value="ANTH_dom"/>
</dbReference>
<proteinExistence type="predicted"/>
<evidence type="ECO:0000259" key="2">
    <source>
        <dbReference type="Pfam" id="PF07651"/>
    </source>
</evidence>
<feature type="compositionally biased region" description="Low complexity" evidence="1">
    <location>
        <begin position="497"/>
        <end position="509"/>
    </location>
</feature>
<feature type="compositionally biased region" description="Low complexity" evidence="1">
    <location>
        <begin position="559"/>
        <end position="570"/>
    </location>
</feature>
<evidence type="ECO:0000313" key="4">
    <source>
        <dbReference type="Proteomes" id="UP000187455"/>
    </source>
</evidence>
<dbReference type="InterPro" id="IPR045192">
    <property type="entry name" value="AP180-like"/>
</dbReference>
<dbReference type="SUPFAM" id="SSF89009">
    <property type="entry name" value="GAT-like domain"/>
    <property type="match status" value="1"/>
</dbReference>
<feature type="compositionally biased region" description="Polar residues" evidence="1">
    <location>
        <begin position="232"/>
        <end position="256"/>
    </location>
</feature>
<dbReference type="GO" id="GO:0030136">
    <property type="term" value="C:clathrin-coated vesicle"/>
    <property type="evidence" value="ECO:0007669"/>
    <property type="project" value="InterPro"/>
</dbReference>
<protein>
    <submittedName>
        <fullName evidence="3">Clathrin coat assembly protein</fullName>
    </submittedName>
</protein>
<dbReference type="GO" id="GO:0006900">
    <property type="term" value="P:vesicle budding from membrane"/>
    <property type="evidence" value="ECO:0007669"/>
    <property type="project" value="TreeGrafter"/>
</dbReference>
<dbReference type="InterPro" id="IPR014712">
    <property type="entry name" value="ANTH_dom_sf"/>
</dbReference>
<dbReference type="GO" id="GO:0005545">
    <property type="term" value="F:1-phosphatidylinositol binding"/>
    <property type="evidence" value="ECO:0007669"/>
    <property type="project" value="InterPro"/>
</dbReference>
<dbReference type="Gene3D" id="1.25.40.90">
    <property type="match status" value="1"/>
</dbReference>
<dbReference type="AlphaFoldDB" id="A0A1R0H7X7"/>
<feature type="region of interest" description="Disordered" evidence="1">
    <location>
        <begin position="468"/>
        <end position="519"/>
    </location>
</feature>
<dbReference type="Gene3D" id="1.20.58.150">
    <property type="entry name" value="ANTH domain"/>
    <property type="match status" value="1"/>
</dbReference>
<feature type="compositionally biased region" description="Low complexity" evidence="1">
    <location>
        <begin position="282"/>
        <end position="302"/>
    </location>
</feature>
<dbReference type="PANTHER" id="PTHR22951">
    <property type="entry name" value="CLATHRIN ASSEMBLY PROTEIN"/>
    <property type="match status" value="1"/>
</dbReference>
<dbReference type="OrthoDB" id="44015at2759"/>
<feature type="compositionally biased region" description="Polar residues" evidence="1">
    <location>
        <begin position="571"/>
        <end position="606"/>
    </location>
</feature>
<feature type="region of interest" description="Disordered" evidence="1">
    <location>
        <begin position="230"/>
        <end position="306"/>
    </location>
</feature>
<dbReference type="GO" id="GO:0048268">
    <property type="term" value="P:clathrin coat assembly"/>
    <property type="evidence" value="ECO:0007669"/>
    <property type="project" value="InterPro"/>
</dbReference>
<dbReference type="PANTHER" id="PTHR22951:SF5">
    <property type="entry name" value="PHOSPHATIDYLINOSITOL-BINDING CLATHRIN ASSEMBLY PROTEIN LAP"/>
    <property type="match status" value="1"/>
</dbReference>
<name>A0A1R0H7X7_9FUNG</name>
<feature type="compositionally biased region" description="Low complexity" evidence="1">
    <location>
        <begin position="408"/>
        <end position="419"/>
    </location>
</feature>
<comment type="caution">
    <text evidence="3">The sequence shown here is derived from an EMBL/GenBank/DDBJ whole genome shotgun (WGS) entry which is preliminary data.</text>
</comment>
<dbReference type="GO" id="GO:0032050">
    <property type="term" value="F:clathrin heavy chain binding"/>
    <property type="evidence" value="ECO:0007669"/>
    <property type="project" value="TreeGrafter"/>
</dbReference>
<dbReference type="Pfam" id="PF07651">
    <property type="entry name" value="ANTH"/>
    <property type="match status" value="1"/>
</dbReference>
<keyword evidence="4" id="KW-1185">Reference proteome</keyword>
<dbReference type="GO" id="GO:0005546">
    <property type="term" value="F:phosphatidylinositol-4,5-bisphosphate binding"/>
    <property type="evidence" value="ECO:0007669"/>
    <property type="project" value="TreeGrafter"/>
</dbReference>
<reference evidence="3 4" key="1">
    <citation type="journal article" date="2016" name="Mol. Biol. Evol.">
        <title>Genome-Wide Survey of Gut Fungi (Harpellales) Reveals the First Horizontally Transferred Ubiquitin Gene from a Mosquito Host.</title>
        <authorList>
            <person name="Wang Y."/>
            <person name="White M.M."/>
            <person name="Kvist S."/>
            <person name="Moncalvo J.M."/>
        </authorList>
    </citation>
    <scope>NUCLEOTIDE SEQUENCE [LARGE SCALE GENOMIC DNA]</scope>
    <source>
        <strain evidence="3 4">ALG-7-W6</strain>
    </source>
</reference>
<organism evidence="3 4">
    <name type="scientific">Smittium mucronatum</name>
    <dbReference type="NCBI Taxonomy" id="133383"/>
    <lineage>
        <taxon>Eukaryota</taxon>
        <taxon>Fungi</taxon>
        <taxon>Fungi incertae sedis</taxon>
        <taxon>Zoopagomycota</taxon>
        <taxon>Kickxellomycotina</taxon>
        <taxon>Harpellomycetes</taxon>
        <taxon>Harpellales</taxon>
        <taxon>Legeriomycetaceae</taxon>
        <taxon>Smittium</taxon>
    </lineage>
</organism>
<accession>A0A1R0H7X7</accession>